<keyword evidence="4" id="KW-1133">Transmembrane helix</keyword>
<reference evidence="5" key="1">
    <citation type="submission" date="2020-01" db="EMBL/GenBank/DDBJ databases">
        <title>Genome sequence of Kobresia littledalei, the first chromosome-level genome in the family Cyperaceae.</title>
        <authorList>
            <person name="Qu G."/>
        </authorList>
    </citation>
    <scope>NUCLEOTIDE SEQUENCE</scope>
    <source>
        <strain evidence="5">C.B.Clarke</strain>
        <tissue evidence="5">Leaf</tissue>
    </source>
</reference>
<evidence type="ECO:0008006" key="7">
    <source>
        <dbReference type="Google" id="ProtNLM"/>
    </source>
</evidence>
<keyword evidence="2 4" id="KW-0472">Membrane</keyword>
<accession>A0A833VH96</accession>
<name>A0A833VH96_9POAL</name>
<dbReference type="PANTHER" id="PTHR31234:SF2">
    <property type="entry name" value="OS05G0199100 PROTEIN"/>
    <property type="match status" value="1"/>
</dbReference>
<evidence type="ECO:0000313" key="5">
    <source>
        <dbReference type="EMBL" id="KAF3340287.1"/>
    </source>
</evidence>
<sequence length="313" mass="34667">MHHAKTDSDVTSLAASSPPRSPRRPAYYVMSPSPADPEKFSLAGSTPGGSPIHHFHKSRYLNSPIHHSRESTTGISFSLKHSTGPWRKLSQGAESGSLGGEEMEEEGMERKEASTVRCYAFALLCFVLFFTLFSLILWGASKAYKPVVLVKSVIFESYNIQAGMDYTGVPTKMMTINSTVKIVFYNRGTFFGVHVISTPLDLAFYDLKVASGYIREFYQSRKSGRVLTIAVAGKQVPLYGGGSTLMSRSNGLGPTVVPLNLTFVIRARAHVLGYLVESKFYRRVQCSLFLRETRIGKPVRNLATGCEYHDSRK</sequence>
<protein>
    <recommendedName>
        <fullName evidence="7">Late embryogenesis abundant protein LEA-2 subgroup domain-containing protein</fullName>
    </recommendedName>
</protein>
<feature type="transmembrane region" description="Helical" evidence="4">
    <location>
        <begin position="118"/>
        <end position="140"/>
    </location>
</feature>
<dbReference type="EMBL" id="SWLB01000003">
    <property type="protein sequence ID" value="KAF3340287.1"/>
    <property type="molecule type" value="Genomic_DNA"/>
</dbReference>
<evidence type="ECO:0000313" key="6">
    <source>
        <dbReference type="Proteomes" id="UP000623129"/>
    </source>
</evidence>
<dbReference type="PANTHER" id="PTHR31234">
    <property type="entry name" value="LATE EMBRYOGENESIS ABUNDANT (LEA) HYDROXYPROLINE-RICH GLYCOPROTEIN FAMILY"/>
    <property type="match status" value="1"/>
</dbReference>
<keyword evidence="6" id="KW-1185">Reference proteome</keyword>
<dbReference type="GO" id="GO:0005886">
    <property type="term" value="C:plasma membrane"/>
    <property type="evidence" value="ECO:0007669"/>
    <property type="project" value="TreeGrafter"/>
</dbReference>
<organism evidence="5 6">
    <name type="scientific">Carex littledalei</name>
    <dbReference type="NCBI Taxonomy" id="544730"/>
    <lineage>
        <taxon>Eukaryota</taxon>
        <taxon>Viridiplantae</taxon>
        <taxon>Streptophyta</taxon>
        <taxon>Embryophyta</taxon>
        <taxon>Tracheophyta</taxon>
        <taxon>Spermatophyta</taxon>
        <taxon>Magnoliopsida</taxon>
        <taxon>Liliopsida</taxon>
        <taxon>Poales</taxon>
        <taxon>Cyperaceae</taxon>
        <taxon>Cyperoideae</taxon>
        <taxon>Cariceae</taxon>
        <taxon>Carex</taxon>
        <taxon>Carex subgen. Euthyceras</taxon>
    </lineage>
</organism>
<evidence type="ECO:0000256" key="4">
    <source>
        <dbReference type="SAM" id="Phobius"/>
    </source>
</evidence>
<evidence type="ECO:0000256" key="1">
    <source>
        <dbReference type="ARBA" id="ARBA00004370"/>
    </source>
</evidence>
<dbReference type="InterPro" id="IPR044839">
    <property type="entry name" value="NDR1-like"/>
</dbReference>
<gene>
    <name evidence="5" type="ORF">FCM35_KLT16058</name>
</gene>
<proteinExistence type="predicted"/>
<evidence type="ECO:0000256" key="3">
    <source>
        <dbReference type="SAM" id="MobiDB-lite"/>
    </source>
</evidence>
<dbReference type="OrthoDB" id="903824at2759"/>
<evidence type="ECO:0000256" key="2">
    <source>
        <dbReference type="ARBA" id="ARBA00023136"/>
    </source>
</evidence>
<dbReference type="AlphaFoldDB" id="A0A833VH96"/>
<comment type="caution">
    <text evidence="5">The sequence shown here is derived from an EMBL/GenBank/DDBJ whole genome shotgun (WGS) entry which is preliminary data.</text>
</comment>
<dbReference type="GO" id="GO:0098542">
    <property type="term" value="P:defense response to other organism"/>
    <property type="evidence" value="ECO:0007669"/>
    <property type="project" value="InterPro"/>
</dbReference>
<dbReference type="Proteomes" id="UP000623129">
    <property type="component" value="Unassembled WGS sequence"/>
</dbReference>
<comment type="subcellular location">
    <subcellularLocation>
        <location evidence="1">Membrane</location>
    </subcellularLocation>
</comment>
<keyword evidence="4" id="KW-0812">Transmembrane</keyword>
<feature type="region of interest" description="Disordered" evidence="3">
    <location>
        <begin position="1"/>
        <end position="33"/>
    </location>
</feature>